<protein>
    <submittedName>
        <fullName evidence="3">Uncharacterized protein</fullName>
    </submittedName>
</protein>
<dbReference type="RefSeq" id="WP_134562296.1">
    <property type="nucleotide sequence ID" value="NZ_SOFS01000046.1"/>
</dbReference>
<proteinExistence type="predicted"/>
<feature type="transmembrane region" description="Helical" evidence="2">
    <location>
        <begin position="44"/>
        <end position="67"/>
    </location>
</feature>
<keyword evidence="4" id="KW-1185">Reference proteome</keyword>
<accession>A0ABY2IJL5</accession>
<keyword evidence="2" id="KW-0812">Transmembrane</keyword>
<feature type="region of interest" description="Disordered" evidence="1">
    <location>
        <begin position="1"/>
        <end position="31"/>
    </location>
</feature>
<comment type="caution">
    <text evidence="3">The sequence shown here is derived from an EMBL/GenBank/DDBJ whole genome shotgun (WGS) entry which is preliminary data.</text>
</comment>
<keyword evidence="2" id="KW-0472">Membrane</keyword>
<evidence type="ECO:0000313" key="3">
    <source>
        <dbReference type="EMBL" id="TFC16547.1"/>
    </source>
</evidence>
<evidence type="ECO:0000256" key="2">
    <source>
        <dbReference type="SAM" id="Phobius"/>
    </source>
</evidence>
<sequence>MHTDDEHATPESTMASGDPATGAPHAEPPALTSAPVFTKRELRLSAAGVGLGLLVGVLGTLGIGLLAGNISTLAATTPMTDAATACHVTGNASITVGDKGQSISMKSSGAKSAGAKMTDLACVFTQLEAPDSMISRIDSTRALDGRQTATWKDYSASWGYHPDNGLDIVIEVVAK</sequence>
<evidence type="ECO:0000256" key="1">
    <source>
        <dbReference type="SAM" id="MobiDB-lite"/>
    </source>
</evidence>
<keyword evidence="2" id="KW-1133">Transmembrane helix</keyword>
<organism evidence="3 4">
    <name type="scientific">Cryobacterium glucosi</name>
    <dbReference type="NCBI Taxonomy" id="1259175"/>
    <lineage>
        <taxon>Bacteria</taxon>
        <taxon>Bacillati</taxon>
        <taxon>Actinomycetota</taxon>
        <taxon>Actinomycetes</taxon>
        <taxon>Micrococcales</taxon>
        <taxon>Microbacteriaceae</taxon>
        <taxon>Cryobacterium</taxon>
    </lineage>
</organism>
<evidence type="ECO:0000313" key="4">
    <source>
        <dbReference type="Proteomes" id="UP000297604"/>
    </source>
</evidence>
<dbReference type="Proteomes" id="UP000297604">
    <property type="component" value="Unassembled WGS sequence"/>
</dbReference>
<name>A0ABY2IJL5_9MICO</name>
<reference evidence="3 4" key="1">
    <citation type="submission" date="2019-03" db="EMBL/GenBank/DDBJ databases">
        <title>Genomics of glacier-inhabiting Cryobacterium strains.</title>
        <authorList>
            <person name="Liu Q."/>
            <person name="Xin Y.-H."/>
        </authorList>
    </citation>
    <scope>NUCLEOTIDE SEQUENCE [LARGE SCALE GENOMIC DNA]</scope>
    <source>
        <strain evidence="3 4">MDB1-5</strain>
    </source>
</reference>
<gene>
    <name evidence="3" type="ORF">E3O46_18015</name>
</gene>
<dbReference type="EMBL" id="SOFS01000046">
    <property type="protein sequence ID" value="TFC16547.1"/>
    <property type="molecule type" value="Genomic_DNA"/>
</dbReference>